<accession>A0A0C9ZH29</accession>
<gene>
    <name evidence="2" type="ORF">PISMIDRAFT_533735</name>
</gene>
<dbReference type="EMBL" id="KN833746">
    <property type="protein sequence ID" value="KIK21817.1"/>
    <property type="molecule type" value="Genomic_DNA"/>
</dbReference>
<dbReference type="HOGENOM" id="CLU_2427895_0_0_1"/>
<feature type="signal peptide" evidence="1">
    <location>
        <begin position="1"/>
        <end position="17"/>
    </location>
</feature>
<dbReference type="OrthoDB" id="2678877at2759"/>
<sequence length="91" mass="10332">MIWSLTLTLMRIRMATLDRMELCHHALARCASGRWLYPSSTDNRPPFNALLLVQQPNGEYKRVAAENEIVVSGLGTNTTHKNIWAQVPEIL</sequence>
<name>A0A0C9ZH29_9AGAM</name>
<evidence type="ECO:0000313" key="3">
    <source>
        <dbReference type="Proteomes" id="UP000054018"/>
    </source>
</evidence>
<organism evidence="2 3">
    <name type="scientific">Pisolithus microcarpus 441</name>
    <dbReference type="NCBI Taxonomy" id="765257"/>
    <lineage>
        <taxon>Eukaryota</taxon>
        <taxon>Fungi</taxon>
        <taxon>Dikarya</taxon>
        <taxon>Basidiomycota</taxon>
        <taxon>Agaricomycotina</taxon>
        <taxon>Agaricomycetes</taxon>
        <taxon>Agaricomycetidae</taxon>
        <taxon>Boletales</taxon>
        <taxon>Sclerodermatineae</taxon>
        <taxon>Pisolithaceae</taxon>
        <taxon>Pisolithus</taxon>
    </lineage>
</organism>
<evidence type="ECO:0000313" key="2">
    <source>
        <dbReference type="EMBL" id="KIK21817.1"/>
    </source>
</evidence>
<reference evidence="2 3" key="1">
    <citation type="submission" date="2014-04" db="EMBL/GenBank/DDBJ databases">
        <authorList>
            <consortium name="DOE Joint Genome Institute"/>
            <person name="Kuo A."/>
            <person name="Kohler A."/>
            <person name="Costa M.D."/>
            <person name="Nagy L.G."/>
            <person name="Floudas D."/>
            <person name="Copeland A."/>
            <person name="Barry K.W."/>
            <person name="Cichocki N."/>
            <person name="Veneault-Fourrey C."/>
            <person name="LaButti K."/>
            <person name="Lindquist E.A."/>
            <person name="Lipzen A."/>
            <person name="Lundell T."/>
            <person name="Morin E."/>
            <person name="Murat C."/>
            <person name="Sun H."/>
            <person name="Tunlid A."/>
            <person name="Henrissat B."/>
            <person name="Grigoriev I.V."/>
            <person name="Hibbett D.S."/>
            <person name="Martin F."/>
            <person name="Nordberg H.P."/>
            <person name="Cantor M.N."/>
            <person name="Hua S.X."/>
        </authorList>
    </citation>
    <scope>NUCLEOTIDE SEQUENCE [LARGE SCALE GENOMIC DNA]</scope>
    <source>
        <strain evidence="2 3">441</strain>
    </source>
</reference>
<dbReference type="AlphaFoldDB" id="A0A0C9ZH29"/>
<proteinExistence type="predicted"/>
<reference evidence="3" key="2">
    <citation type="submission" date="2015-01" db="EMBL/GenBank/DDBJ databases">
        <title>Evolutionary Origins and Diversification of the Mycorrhizal Mutualists.</title>
        <authorList>
            <consortium name="DOE Joint Genome Institute"/>
            <consortium name="Mycorrhizal Genomics Consortium"/>
            <person name="Kohler A."/>
            <person name="Kuo A."/>
            <person name="Nagy L.G."/>
            <person name="Floudas D."/>
            <person name="Copeland A."/>
            <person name="Barry K.W."/>
            <person name="Cichocki N."/>
            <person name="Veneault-Fourrey C."/>
            <person name="LaButti K."/>
            <person name="Lindquist E.A."/>
            <person name="Lipzen A."/>
            <person name="Lundell T."/>
            <person name="Morin E."/>
            <person name="Murat C."/>
            <person name="Riley R."/>
            <person name="Ohm R."/>
            <person name="Sun H."/>
            <person name="Tunlid A."/>
            <person name="Henrissat B."/>
            <person name="Grigoriev I.V."/>
            <person name="Hibbett D.S."/>
            <person name="Martin F."/>
        </authorList>
    </citation>
    <scope>NUCLEOTIDE SEQUENCE [LARGE SCALE GENOMIC DNA]</scope>
    <source>
        <strain evidence="3">441</strain>
    </source>
</reference>
<keyword evidence="3" id="KW-1185">Reference proteome</keyword>
<evidence type="ECO:0000256" key="1">
    <source>
        <dbReference type="SAM" id="SignalP"/>
    </source>
</evidence>
<dbReference type="Proteomes" id="UP000054018">
    <property type="component" value="Unassembled WGS sequence"/>
</dbReference>
<evidence type="ECO:0008006" key="4">
    <source>
        <dbReference type="Google" id="ProtNLM"/>
    </source>
</evidence>
<keyword evidence="1" id="KW-0732">Signal</keyword>
<feature type="chain" id="PRO_5002218043" description="Secreted protein" evidence="1">
    <location>
        <begin position="18"/>
        <end position="91"/>
    </location>
</feature>
<protein>
    <recommendedName>
        <fullName evidence="4">Secreted protein</fullName>
    </recommendedName>
</protein>